<evidence type="ECO:0000256" key="3">
    <source>
        <dbReference type="ARBA" id="ARBA00022840"/>
    </source>
</evidence>
<evidence type="ECO:0000259" key="5">
    <source>
        <dbReference type="Pfam" id="PF08245"/>
    </source>
</evidence>
<organism evidence="6 7">
    <name type="scientific">Candidatus Roizmanbacteria bacterium RIFCSPHIGHO2_01_FULL_39_8</name>
    <dbReference type="NCBI Taxonomy" id="1802033"/>
    <lineage>
        <taxon>Bacteria</taxon>
        <taxon>Candidatus Roizmaniibacteriota</taxon>
    </lineage>
</organism>
<sequence length="410" mass="45920">MTYIPPFYKKIFHSTRRAFAKYWLSLMPALQIGITGSQGKTNTSWVVTRILSLIGSTMKTDTNLDTIYNVPMTALRVGPWTKFVVFELGVDHPNEMDLHLQIVKPKIGIVTGISPVHTDQEHLGSLENLITEKRKLIEALPEYGFAILNYDDTNVREMGNSTKAKILWYGTDATNCDVWVDPESIRLSLSGTEFKLFFTDLKKFFTVTTGLIGKHHIYTIMSALLTFKAAQTFSDMNVSIDRLIDTFNVLKPLVGRMSIETGPLGTMILNDSLRANPSSTAAGLITLSQIEYTKGKKIVILAEMGELQNPQEEHIKIGKLIGDLDIDIVIGIGPMQKYVIEEAVRSGLSKNDVYFAKDVYDAAIFLKKVLQKGDLIYLKGSLYRHVERVLMILEGKKPPADLILEVSKVE</sequence>
<dbReference type="Proteomes" id="UP000177026">
    <property type="component" value="Unassembled WGS sequence"/>
</dbReference>
<dbReference type="Pfam" id="PF02875">
    <property type="entry name" value="Mur_ligase_C"/>
    <property type="match status" value="1"/>
</dbReference>
<dbReference type="SUPFAM" id="SSF53623">
    <property type="entry name" value="MurD-like peptide ligases, catalytic domain"/>
    <property type="match status" value="1"/>
</dbReference>
<keyword evidence="3" id="KW-0067">ATP-binding</keyword>
<dbReference type="InterPro" id="IPR004101">
    <property type="entry name" value="Mur_ligase_C"/>
</dbReference>
<evidence type="ECO:0000313" key="7">
    <source>
        <dbReference type="Proteomes" id="UP000177026"/>
    </source>
</evidence>
<accession>A0A1F7GIH7</accession>
<gene>
    <name evidence="6" type="ORF">A2866_00780</name>
</gene>
<dbReference type="PANTHER" id="PTHR43024">
    <property type="entry name" value="UDP-N-ACETYLMURAMOYL-TRIPEPTIDE--D-ALANYL-D-ALANINE LIGASE"/>
    <property type="match status" value="1"/>
</dbReference>
<dbReference type="InterPro" id="IPR051046">
    <property type="entry name" value="MurCDEF_CellWall_CoF430Synth"/>
</dbReference>
<dbReference type="GO" id="GO:0005524">
    <property type="term" value="F:ATP binding"/>
    <property type="evidence" value="ECO:0007669"/>
    <property type="project" value="UniProtKB-KW"/>
</dbReference>
<dbReference type="Gene3D" id="3.40.1190.10">
    <property type="entry name" value="Mur-like, catalytic domain"/>
    <property type="match status" value="1"/>
</dbReference>
<keyword evidence="2" id="KW-0547">Nucleotide-binding</keyword>
<feature type="domain" description="Mur ligase central" evidence="5">
    <location>
        <begin position="34"/>
        <end position="225"/>
    </location>
</feature>
<name>A0A1F7GIH7_9BACT</name>
<proteinExistence type="predicted"/>
<dbReference type="InterPro" id="IPR036615">
    <property type="entry name" value="Mur_ligase_C_dom_sf"/>
</dbReference>
<evidence type="ECO:0000256" key="2">
    <source>
        <dbReference type="ARBA" id="ARBA00022741"/>
    </source>
</evidence>
<keyword evidence="1" id="KW-0436">Ligase</keyword>
<comment type="caution">
    <text evidence="6">The sequence shown here is derived from an EMBL/GenBank/DDBJ whole genome shotgun (WGS) entry which is preliminary data.</text>
</comment>
<dbReference type="SUPFAM" id="SSF53244">
    <property type="entry name" value="MurD-like peptide ligases, peptide-binding domain"/>
    <property type="match status" value="1"/>
</dbReference>
<dbReference type="InterPro" id="IPR036565">
    <property type="entry name" value="Mur-like_cat_sf"/>
</dbReference>
<dbReference type="AlphaFoldDB" id="A0A1F7GIH7"/>
<evidence type="ECO:0000313" key="6">
    <source>
        <dbReference type="EMBL" id="OGK18496.1"/>
    </source>
</evidence>
<dbReference type="PANTHER" id="PTHR43024:SF1">
    <property type="entry name" value="UDP-N-ACETYLMURAMOYL-TRIPEPTIDE--D-ALANYL-D-ALANINE LIGASE"/>
    <property type="match status" value="1"/>
</dbReference>
<evidence type="ECO:0008006" key="8">
    <source>
        <dbReference type="Google" id="ProtNLM"/>
    </source>
</evidence>
<protein>
    <recommendedName>
        <fullName evidence="8">Mur ligase central domain-containing protein</fullName>
    </recommendedName>
</protein>
<dbReference type="GO" id="GO:0016881">
    <property type="term" value="F:acid-amino acid ligase activity"/>
    <property type="evidence" value="ECO:0007669"/>
    <property type="project" value="InterPro"/>
</dbReference>
<dbReference type="Gene3D" id="3.90.190.20">
    <property type="entry name" value="Mur ligase, C-terminal domain"/>
    <property type="match status" value="1"/>
</dbReference>
<evidence type="ECO:0000256" key="1">
    <source>
        <dbReference type="ARBA" id="ARBA00022598"/>
    </source>
</evidence>
<dbReference type="InterPro" id="IPR013221">
    <property type="entry name" value="Mur_ligase_cen"/>
</dbReference>
<dbReference type="EMBL" id="MFZI01000069">
    <property type="protein sequence ID" value="OGK18496.1"/>
    <property type="molecule type" value="Genomic_DNA"/>
</dbReference>
<dbReference type="Pfam" id="PF08245">
    <property type="entry name" value="Mur_ligase_M"/>
    <property type="match status" value="1"/>
</dbReference>
<feature type="domain" description="Mur ligase C-terminal" evidence="4">
    <location>
        <begin position="255"/>
        <end position="381"/>
    </location>
</feature>
<evidence type="ECO:0000259" key="4">
    <source>
        <dbReference type="Pfam" id="PF02875"/>
    </source>
</evidence>
<reference evidence="6 7" key="1">
    <citation type="journal article" date="2016" name="Nat. Commun.">
        <title>Thousands of microbial genomes shed light on interconnected biogeochemical processes in an aquifer system.</title>
        <authorList>
            <person name="Anantharaman K."/>
            <person name="Brown C.T."/>
            <person name="Hug L.A."/>
            <person name="Sharon I."/>
            <person name="Castelle C.J."/>
            <person name="Probst A.J."/>
            <person name="Thomas B.C."/>
            <person name="Singh A."/>
            <person name="Wilkins M.J."/>
            <person name="Karaoz U."/>
            <person name="Brodie E.L."/>
            <person name="Williams K.H."/>
            <person name="Hubbard S.S."/>
            <person name="Banfield J.F."/>
        </authorList>
    </citation>
    <scope>NUCLEOTIDE SEQUENCE [LARGE SCALE GENOMIC DNA]</scope>
</reference>